<dbReference type="Proteomes" id="UP001632038">
    <property type="component" value="Unassembled WGS sequence"/>
</dbReference>
<feature type="domain" description="TOG" evidence="1">
    <location>
        <begin position="63"/>
        <end position="290"/>
    </location>
</feature>
<proteinExistence type="predicted"/>
<dbReference type="InterPro" id="IPR016024">
    <property type="entry name" value="ARM-type_fold"/>
</dbReference>
<dbReference type="Pfam" id="PF12348">
    <property type="entry name" value="CLASP_N"/>
    <property type="match status" value="1"/>
</dbReference>
<dbReference type="PANTHER" id="PTHR21567:SF65">
    <property type="entry name" value="ARM REPEAT SUPERFAMILY PROTEIN"/>
    <property type="match status" value="1"/>
</dbReference>
<name>A0ABD3CBR2_9LAMI</name>
<evidence type="ECO:0000313" key="3">
    <source>
        <dbReference type="Proteomes" id="UP001632038"/>
    </source>
</evidence>
<evidence type="ECO:0000313" key="2">
    <source>
        <dbReference type="EMBL" id="KAL3626516.1"/>
    </source>
</evidence>
<organism evidence="2 3">
    <name type="scientific">Castilleja foliolosa</name>
    <dbReference type="NCBI Taxonomy" id="1961234"/>
    <lineage>
        <taxon>Eukaryota</taxon>
        <taxon>Viridiplantae</taxon>
        <taxon>Streptophyta</taxon>
        <taxon>Embryophyta</taxon>
        <taxon>Tracheophyta</taxon>
        <taxon>Spermatophyta</taxon>
        <taxon>Magnoliopsida</taxon>
        <taxon>eudicotyledons</taxon>
        <taxon>Gunneridae</taxon>
        <taxon>Pentapetalae</taxon>
        <taxon>asterids</taxon>
        <taxon>lamiids</taxon>
        <taxon>Lamiales</taxon>
        <taxon>Orobanchaceae</taxon>
        <taxon>Pedicularideae</taxon>
        <taxon>Castillejinae</taxon>
        <taxon>Castilleja</taxon>
    </lineage>
</organism>
<evidence type="ECO:0000259" key="1">
    <source>
        <dbReference type="SMART" id="SM01349"/>
    </source>
</evidence>
<comment type="caution">
    <text evidence="2">The sequence shown here is derived from an EMBL/GenBank/DDBJ whole genome shotgun (WGS) entry which is preliminary data.</text>
</comment>
<dbReference type="InterPro" id="IPR024395">
    <property type="entry name" value="CLASP_N_dom"/>
</dbReference>
<dbReference type="EMBL" id="JAVIJP010000047">
    <property type="protein sequence ID" value="KAL3626516.1"/>
    <property type="molecule type" value="Genomic_DNA"/>
</dbReference>
<dbReference type="InterPro" id="IPR011989">
    <property type="entry name" value="ARM-like"/>
</dbReference>
<accession>A0ABD3CBR2</accession>
<dbReference type="AlphaFoldDB" id="A0ABD3CBR2"/>
<dbReference type="PANTHER" id="PTHR21567">
    <property type="entry name" value="CLASP"/>
    <property type="match status" value="1"/>
</dbReference>
<dbReference type="SMART" id="SM01349">
    <property type="entry name" value="TOG"/>
    <property type="match status" value="1"/>
</dbReference>
<keyword evidence="3" id="KW-1185">Reference proteome</keyword>
<dbReference type="SUPFAM" id="SSF48371">
    <property type="entry name" value="ARM repeat"/>
    <property type="match status" value="1"/>
</dbReference>
<gene>
    <name evidence="2" type="ORF">CASFOL_030065</name>
</gene>
<protein>
    <recommendedName>
        <fullName evidence="1">TOG domain-containing protein</fullName>
    </recommendedName>
</protein>
<dbReference type="Gene3D" id="1.25.10.10">
    <property type="entry name" value="Leucine-rich Repeat Variant"/>
    <property type="match status" value="1"/>
</dbReference>
<dbReference type="InterPro" id="IPR034085">
    <property type="entry name" value="TOG"/>
</dbReference>
<reference evidence="3" key="1">
    <citation type="journal article" date="2024" name="IScience">
        <title>Strigolactones Initiate the Formation of Haustorium-like Structures in Castilleja.</title>
        <authorList>
            <person name="Buerger M."/>
            <person name="Peterson D."/>
            <person name="Chory J."/>
        </authorList>
    </citation>
    <scope>NUCLEOTIDE SEQUENCE [LARGE SCALE GENOMIC DNA]</scope>
</reference>
<sequence>MALRPIDNALPISSERLKRQAKTIISAHKEKQVVDIGVNDENIAPLPYQSSTEVSIDYISSENLKPIQDPDFKIQALVGGLESKDWLKVCESLNDVRRFALYHSDLLLSFLDKVVLVMVKSMKNPRSALIKTSIMASYDIFKAFGVTLYDSTSDSINQLILQLLLKACQDKKFVCEEAERALLAMVEAMAPLPLLQKLSAYVGHSNLKVRAKAAIFISKCVSKMMMDVKGMEEFGLTVLIQTASNLLNDKLPEAREAARSIVVSLYEAITESREDKQEYWQSLCQSNLPAINAQAMLKIVSST</sequence>